<dbReference type="GO" id="GO:0048513">
    <property type="term" value="P:animal organ development"/>
    <property type="evidence" value="ECO:0007669"/>
    <property type="project" value="UniProtKB-ARBA"/>
</dbReference>
<dbReference type="FunFam" id="2.10.25.10:FF:000134">
    <property type="entry name" value="Transmembrane agrin"/>
    <property type="match status" value="1"/>
</dbReference>
<dbReference type="SMART" id="SM00179">
    <property type="entry name" value="EGF_CA"/>
    <property type="match status" value="3"/>
</dbReference>
<dbReference type="InterPro" id="IPR003645">
    <property type="entry name" value="Fol_N"/>
</dbReference>
<dbReference type="SMART" id="SM00057">
    <property type="entry name" value="FIMAC"/>
    <property type="match status" value="4"/>
</dbReference>
<dbReference type="Pfam" id="PF00053">
    <property type="entry name" value="EGF_laminin"/>
    <property type="match status" value="2"/>
</dbReference>
<feature type="domain" description="Kazal-like" evidence="14">
    <location>
        <begin position="406"/>
        <end position="453"/>
    </location>
</feature>
<feature type="disulfide bond" evidence="10">
    <location>
        <begin position="679"/>
        <end position="691"/>
    </location>
</feature>
<dbReference type="InterPro" id="IPR050653">
    <property type="entry name" value="Prot_Inhib_GrowthFact_Antg"/>
</dbReference>
<dbReference type="SUPFAM" id="SSF57196">
    <property type="entry name" value="EGF/Laminin"/>
    <property type="match status" value="2"/>
</dbReference>
<dbReference type="SMART" id="SM00181">
    <property type="entry name" value="EGF"/>
    <property type="match status" value="7"/>
</dbReference>
<dbReference type="GO" id="GO:0005509">
    <property type="term" value="F:calcium ion binding"/>
    <property type="evidence" value="ECO:0007669"/>
    <property type="project" value="InterPro"/>
</dbReference>
<dbReference type="Gene3D" id="2.10.25.10">
    <property type="entry name" value="Laminin"/>
    <property type="match status" value="5"/>
</dbReference>
<dbReference type="FunFam" id="3.30.60.30:FF:000024">
    <property type="entry name" value="Transmembrane agrin"/>
    <property type="match status" value="5"/>
</dbReference>
<keyword evidence="16" id="KW-1185">Reference proteome</keyword>
<dbReference type="InterPro" id="IPR003884">
    <property type="entry name" value="FacI_MAC"/>
</dbReference>
<evidence type="ECO:0000313" key="15">
    <source>
        <dbReference type="EMBL" id="CAL1275736.1"/>
    </source>
</evidence>
<dbReference type="GO" id="GO:0030154">
    <property type="term" value="P:cell differentiation"/>
    <property type="evidence" value="ECO:0007669"/>
    <property type="project" value="UniProtKB-KW"/>
</dbReference>
<evidence type="ECO:0000256" key="7">
    <source>
        <dbReference type="ARBA" id="ARBA00023157"/>
    </source>
</evidence>
<dbReference type="SMART" id="SM00180">
    <property type="entry name" value="EGF_Lam"/>
    <property type="match status" value="2"/>
</dbReference>
<evidence type="ECO:0000256" key="3">
    <source>
        <dbReference type="ARBA" id="ARBA00022729"/>
    </source>
</evidence>
<accession>A0AAV1ZV59</accession>
<keyword evidence="7 9" id="KW-1015">Disulfide bond</keyword>
<feature type="domain" description="Kazal-like" evidence="14">
    <location>
        <begin position="53"/>
        <end position="103"/>
    </location>
</feature>
<dbReference type="SMART" id="SM00282">
    <property type="entry name" value="LamG"/>
    <property type="match status" value="3"/>
</dbReference>
<dbReference type="Pfam" id="PF07648">
    <property type="entry name" value="Kazal_2"/>
    <property type="match status" value="7"/>
</dbReference>
<dbReference type="FunFam" id="3.30.60.30:FF:000040">
    <property type="entry name" value="Agrin, putative"/>
    <property type="match status" value="1"/>
</dbReference>
<evidence type="ECO:0000256" key="9">
    <source>
        <dbReference type="PROSITE-ProRule" id="PRU00076"/>
    </source>
</evidence>
<feature type="domain" description="Kazal-like" evidence="14">
    <location>
        <begin position="495"/>
        <end position="542"/>
    </location>
</feature>
<dbReference type="FunFam" id="2.10.25.10:FF:000140">
    <property type="entry name" value="Transmembrane agrin"/>
    <property type="match status" value="1"/>
</dbReference>
<dbReference type="Pfam" id="PF00050">
    <property type="entry name" value="Kazal_1"/>
    <property type="match status" value="1"/>
</dbReference>
<feature type="domain" description="Laminin G" evidence="11">
    <location>
        <begin position="1376"/>
        <end position="1551"/>
    </location>
</feature>
<dbReference type="PRINTS" id="PR00011">
    <property type="entry name" value="EGFLAMININ"/>
</dbReference>
<evidence type="ECO:0000256" key="2">
    <source>
        <dbReference type="ARBA" id="ARBA00022690"/>
    </source>
</evidence>
<dbReference type="InterPro" id="IPR001881">
    <property type="entry name" value="EGF-like_Ca-bd_dom"/>
</dbReference>
<feature type="domain" description="EGF-like" evidence="12">
    <location>
        <begin position="1326"/>
        <end position="1362"/>
    </location>
</feature>
<keyword evidence="8" id="KW-0325">Glycoprotein</keyword>
<evidence type="ECO:0000256" key="6">
    <source>
        <dbReference type="ARBA" id="ARBA00022900"/>
    </source>
</evidence>
<keyword evidence="2" id="KW-0646">Protease inhibitor</keyword>
<keyword evidence="10" id="KW-0424">Laminin EGF-like domain</keyword>
<dbReference type="GO" id="GO:0005576">
    <property type="term" value="C:extracellular region"/>
    <property type="evidence" value="ECO:0007669"/>
    <property type="project" value="TreeGrafter"/>
</dbReference>
<sequence length="1554" mass="170078">MSAEDGVVFQANQDLCPASRTMHVKDPCEHNQCRFGAQCRPTLDGVSFECICPEKCSAYGNSRSSRPVCGTDGKDYPNMCELKKTACREMRILEVRFTGRCDPCQGVECPNSQVCQLDEHRNAICRCNAICSEDLRPVCGSDGKTYSNECTLRVEACKFRKNIRVVYPGECSAGKNPCESITCGPFEDCNIDKYGIASCQCQPSCESVMKPVCGSNGQTYSNECELQRNACLMKRHVAVVYKGPCGDTGPCHNYVCSFGAMCVLQNGRPNCECPTCPERFEPVCGSDGMSYTNECKMKREACEQRKEISIAYMGLCNTCSQTQCEYYAVCELDSHGRATCVCPQRCVKVEAKVCGNDGVTYKNECELRVAACTKQLYITVASRGPCDLCINVHCKYGARCEDGRCVCPTECPENYDPVCSSDGTTYRNECEMRRAACEQTMELSVLIYGECEDVGGSGAGSKSPESGSGNSPCDKDACRYGGICDYDSDDRLLCVCAFECPPVRAPVCGSDGEFYDSDCKMKEQSCKTQKKIVIVPKNRCQKIEEIACDGEKPLINPVTGKDYFCGDGPDSKTCPPSSYCHKTSEFAKCCKEVIMIKSCADTIHGCCPDGKTAAQGPDQAGCPSQCNCNRLGSYSSTCDPANGQCPCKPGVGDLRCDRCEPGFWGLHKISEGSSGCTPCDCDQYGSVRDDCEQMTGRCVCKHGIQGMKCNICPPGTVLGPDGCMDASIAKSITGSCDELKCFHGAKCKEKHGEVQCVCDFKCTSDDRDSKTPDDTIVCGTDGNSYGSDCQLRQFSCRYQKPIEVAHRGSCSKVNVTVSSTPLTTTMSSVRRSTETTTRKTTTAAETKIVREITDEPLENLLKTPKSTLDFSTPASANVIGMPLFNGKSYLELSKLEAYSRLAIELELRALANDGIILYNGQTASGKGDYVSLAIKDGHVEFKYNLGSGEVLLRSSQKLQIGKFHRIIAKRYQRDGMLSVDGRDETTGHSKGPKNFLDLGEHLYLGYVPGSVQQIFDNIGVSVGFNGCIRHFKIGRQYIDLKYPGSRILKAVNTSECNDDSCTSMPCLNGASCIVTDDLEYSCKCPISFTGRHCEIQLDPCASEPCSYGATCMSLPESKFSCSCPPGSAGEFCELETSEGGDESGITLDFKRDSYLEFPTLPKAAHSLRVEIWFMTRSLNGLLLYNGQKPNGVGDFIALTLLNGFLHLTYNLGSGTATIAHLEVLRCLEPVRIGAWHSVKISRIKNRGMIQMDNGEVVRGQSKGTLLELNLGQPLYIGGVPEFLPLKYSLVVQVGLDGAIQRMIVNDEVWDDMLSFSTDQRNIEPYNGPPCTPGICKYNGRCIPILEDYRCQCADGFSGTWCNQTEESLAMSDNVINQPVKFDGSNFMQFSEGSRGMKLKKAKENYITITFRTSHEYGLLLWMNKGPNIKGDYIAIAIDKGYVTLSFNLGKETVPLILKSLFRVNDNNWHTIIVKRNKRLVHLIVDNTPSITTTSEPGATELNTDGILWIGGSTAVPSGFPEAYYHGFRGCISSITIDTESLNLSRGYSDYCQPS</sequence>
<dbReference type="FunFam" id="2.10.25.10:FF:000057">
    <property type="entry name" value="protocadherin Fat 1 isoform X2"/>
    <property type="match status" value="1"/>
</dbReference>
<dbReference type="PANTHER" id="PTHR10913">
    <property type="entry name" value="FOLLISTATIN-RELATED"/>
    <property type="match status" value="1"/>
</dbReference>
<protein>
    <recommendedName>
        <fullName evidence="17">Agrin</fullName>
    </recommendedName>
</protein>
<feature type="domain" description="Laminin EGF-like" evidence="13">
    <location>
        <begin position="626"/>
        <end position="678"/>
    </location>
</feature>
<feature type="domain" description="Laminin G" evidence="11">
    <location>
        <begin position="1144"/>
        <end position="1330"/>
    </location>
</feature>
<reference evidence="15 16" key="1">
    <citation type="submission" date="2024-04" db="EMBL/GenBank/DDBJ databases">
        <authorList>
            <person name="Rising A."/>
            <person name="Reimegard J."/>
            <person name="Sonavane S."/>
            <person name="Akerstrom W."/>
            <person name="Nylinder S."/>
            <person name="Hedman E."/>
            <person name="Kallberg Y."/>
        </authorList>
    </citation>
    <scope>NUCLEOTIDE SEQUENCE [LARGE SCALE GENOMIC DNA]</scope>
</reference>
<dbReference type="Pfam" id="PF00008">
    <property type="entry name" value="EGF"/>
    <property type="match status" value="3"/>
</dbReference>
<evidence type="ECO:0008006" key="17">
    <source>
        <dbReference type="Google" id="ProtNLM"/>
    </source>
</evidence>
<evidence type="ECO:0000256" key="5">
    <source>
        <dbReference type="ARBA" id="ARBA00022782"/>
    </source>
</evidence>
<name>A0AAV1ZV59_9ARAC</name>
<evidence type="ECO:0000259" key="14">
    <source>
        <dbReference type="PROSITE" id="PS51465"/>
    </source>
</evidence>
<dbReference type="CDD" id="cd00104">
    <property type="entry name" value="KAZAL_FS"/>
    <property type="match status" value="8"/>
</dbReference>
<evidence type="ECO:0000259" key="11">
    <source>
        <dbReference type="PROSITE" id="PS50025"/>
    </source>
</evidence>
<feature type="domain" description="Kazal-like" evidence="14">
    <location>
        <begin position="200"/>
        <end position="247"/>
    </location>
</feature>
<dbReference type="InterPro" id="IPR002049">
    <property type="entry name" value="LE_dom"/>
</dbReference>
<dbReference type="Pfam" id="PF00054">
    <property type="entry name" value="Laminin_G_1"/>
    <property type="match status" value="2"/>
</dbReference>
<dbReference type="InterPro" id="IPR013320">
    <property type="entry name" value="ConA-like_dom_sf"/>
</dbReference>
<feature type="disulfide bond" evidence="10">
    <location>
        <begin position="628"/>
        <end position="645"/>
    </location>
</feature>
<feature type="disulfide bond" evidence="9">
    <location>
        <begin position="33"/>
        <end position="50"/>
    </location>
</feature>
<dbReference type="Gene3D" id="3.30.60.30">
    <property type="match status" value="8"/>
</dbReference>
<dbReference type="CDD" id="cd00110">
    <property type="entry name" value="LamG"/>
    <property type="match status" value="3"/>
</dbReference>
<dbReference type="SMART" id="SM00280">
    <property type="entry name" value="KAZAL"/>
    <property type="match status" value="8"/>
</dbReference>
<dbReference type="PROSITE" id="PS01186">
    <property type="entry name" value="EGF_2"/>
    <property type="match status" value="1"/>
</dbReference>
<dbReference type="PANTHER" id="PTHR10913:SF45">
    <property type="entry name" value="FOLLISTATIN, ISOFORM A-RELATED"/>
    <property type="match status" value="1"/>
</dbReference>
<dbReference type="Pfam" id="PF02210">
    <property type="entry name" value="Laminin_G_2"/>
    <property type="match status" value="1"/>
</dbReference>
<feature type="domain" description="Laminin G" evidence="11">
    <location>
        <begin position="879"/>
        <end position="1056"/>
    </location>
</feature>
<dbReference type="PROSITE" id="PS00022">
    <property type="entry name" value="EGF_1"/>
    <property type="match status" value="3"/>
</dbReference>
<organism evidence="15 16">
    <name type="scientific">Larinioides sclopetarius</name>
    <dbReference type="NCBI Taxonomy" id="280406"/>
    <lineage>
        <taxon>Eukaryota</taxon>
        <taxon>Metazoa</taxon>
        <taxon>Ecdysozoa</taxon>
        <taxon>Arthropoda</taxon>
        <taxon>Chelicerata</taxon>
        <taxon>Arachnida</taxon>
        <taxon>Araneae</taxon>
        <taxon>Araneomorphae</taxon>
        <taxon>Entelegynae</taxon>
        <taxon>Araneoidea</taxon>
        <taxon>Araneidae</taxon>
        <taxon>Larinioides</taxon>
    </lineage>
</organism>
<feature type="disulfide bond" evidence="10">
    <location>
        <begin position="700"/>
        <end position="709"/>
    </location>
</feature>
<dbReference type="InterPro" id="IPR000742">
    <property type="entry name" value="EGF"/>
</dbReference>
<evidence type="ECO:0000256" key="4">
    <source>
        <dbReference type="ARBA" id="ARBA00022737"/>
    </source>
</evidence>
<feature type="disulfide bond" evidence="10">
    <location>
        <begin position="626"/>
        <end position="638"/>
    </location>
</feature>
<feature type="disulfide bond" evidence="10">
    <location>
        <begin position="681"/>
        <end position="698"/>
    </location>
</feature>
<feature type="disulfide bond" evidence="9">
    <location>
        <begin position="1123"/>
        <end position="1132"/>
    </location>
</feature>
<feature type="domain" description="EGF-like" evidence="12">
    <location>
        <begin position="1057"/>
        <end position="1094"/>
    </location>
</feature>
<feature type="domain" description="Kazal-like" evidence="14">
    <location>
        <begin position="126"/>
        <end position="173"/>
    </location>
</feature>
<keyword evidence="6" id="KW-0722">Serine protease inhibitor</keyword>
<dbReference type="InterPro" id="IPR001791">
    <property type="entry name" value="Laminin_G"/>
</dbReference>
<evidence type="ECO:0000256" key="8">
    <source>
        <dbReference type="ARBA" id="ARBA00023180"/>
    </source>
</evidence>
<keyword evidence="4" id="KW-0677">Repeat</keyword>
<gene>
    <name evidence="15" type="ORF">LARSCL_LOCUS8266</name>
</gene>
<feature type="domain" description="EGF-like" evidence="12">
    <location>
        <begin position="1096"/>
        <end position="1133"/>
    </location>
</feature>
<dbReference type="PROSITE" id="PS51465">
    <property type="entry name" value="KAZAL_2"/>
    <property type="match status" value="8"/>
</dbReference>
<feature type="domain" description="Laminin EGF-like" evidence="13">
    <location>
        <begin position="679"/>
        <end position="725"/>
    </location>
</feature>
<feature type="domain" description="Kazal-like" evidence="14">
    <location>
        <begin position="341"/>
        <end position="388"/>
    </location>
</feature>
<dbReference type="SUPFAM" id="SSF100895">
    <property type="entry name" value="Kazal-type serine protease inhibitors"/>
    <property type="match status" value="8"/>
</dbReference>
<keyword evidence="1 9" id="KW-0245">EGF-like domain</keyword>
<dbReference type="Proteomes" id="UP001497382">
    <property type="component" value="Unassembled WGS sequence"/>
</dbReference>
<dbReference type="PROSITE" id="PS50027">
    <property type="entry name" value="EGF_LAM_2"/>
    <property type="match status" value="2"/>
</dbReference>
<dbReference type="SMART" id="SM00274">
    <property type="entry name" value="FOLN"/>
    <property type="match status" value="8"/>
</dbReference>
<evidence type="ECO:0000313" key="16">
    <source>
        <dbReference type="Proteomes" id="UP001497382"/>
    </source>
</evidence>
<feature type="domain" description="Kazal-like" evidence="14">
    <location>
        <begin position="272"/>
        <end position="318"/>
    </location>
</feature>
<dbReference type="SUPFAM" id="SSF49899">
    <property type="entry name" value="Concanavalin A-like lectins/glucanases"/>
    <property type="match status" value="3"/>
</dbReference>
<comment type="caution">
    <text evidence="9">Lacks conserved residue(s) required for the propagation of feature annotation.</text>
</comment>
<feature type="disulfide bond" evidence="9">
    <location>
        <begin position="1084"/>
        <end position="1093"/>
    </location>
</feature>
<dbReference type="CDD" id="cd00054">
    <property type="entry name" value="EGF_CA"/>
    <property type="match status" value="3"/>
</dbReference>
<evidence type="ECO:0000259" key="12">
    <source>
        <dbReference type="PROSITE" id="PS50026"/>
    </source>
</evidence>
<comment type="caution">
    <text evidence="15">The sequence shown here is derived from an EMBL/GenBank/DDBJ whole genome shotgun (WGS) entry which is preliminary data.</text>
</comment>
<feature type="domain" description="Kazal-like" evidence="14">
    <location>
        <begin position="759"/>
        <end position="812"/>
    </location>
</feature>
<dbReference type="InterPro" id="IPR036058">
    <property type="entry name" value="Kazal_dom_sf"/>
</dbReference>
<dbReference type="EMBL" id="CAXIEN010000087">
    <property type="protein sequence ID" value="CAL1275736.1"/>
    <property type="molecule type" value="Genomic_DNA"/>
</dbReference>
<evidence type="ECO:0000256" key="10">
    <source>
        <dbReference type="PROSITE-ProRule" id="PRU00460"/>
    </source>
</evidence>
<evidence type="ECO:0000259" key="13">
    <source>
        <dbReference type="PROSITE" id="PS50027"/>
    </source>
</evidence>
<dbReference type="CDD" id="cd00055">
    <property type="entry name" value="EGF_Lam"/>
    <property type="match status" value="2"/>
</dbReference>
<dbReference type="InterPro" id="IPR002350">
    <property type="entry name" value="Kazal_dom"/>
</dbReference>
<feature type="disulfide bond" evidence="10">
    <location>
        <begin position="647"/>
        <end position="656"/>
    </location>
</feature>
<evidence type="ECO:0000256" key="1">
    <source>
        <dbReference type="ARBA" id="ARBA00022536"/>
    </source>
</evidence>
<dbReference type="PROSITE" id="PS50025">
    <property type="entry name" value="LAM_G_DOMAIN"/>
    <property type="match status" value="3"/>
</dbReference>
<feature type="domain" description="EGF-like" evidence="12">
    <location>
        <begin position="24"/>
        <end position="57"/>
    </location>
</feature>
<proteinExistence type="predicted"/>
<keyword evidence="3" id="KW-0732">Signal</keyword>
<keyword evidence="5" id="KW-0221">Differentiation</keyword>
<dbReference type="Gene3D" id="2.60.120.200">
    <property type="match status" value="3"/>
</dbReference>
<dbReference type="PROSITE" id="PS50026">
    <property type="entry name" value="EGF_3"/>
    <property type="match status" value="4"/>
</dbReference>
<feature type="disulfide bond" evidence="9">
    <location>
        <begin position="1352"/>
        <end position="1361"/>
    </location>
</feature>